<dbReference type="EMBL" id="JADFTS010000004">
    <property type="protein sequence ID" value="KAF9610333.1"/>
    <property type="molecule type" value="Genomic_DNA"/>
</dbReference>
<reference evidence="2 3" key="1">
    <citation type="submission" date="2020-10" db="EMBL/GenBank/DDBJ databases">
        <title>The Coptis chinensis genome and diversification of protoberbering-type alkaloids.</title>
        <authorList>
            <person name="Wang B."/>
            <person name="Shu S."/>
            <person name="Song C."/>
            <person name="Liu Y."/>
        </authorList>
    </citation>
    <scope>NUCLEOTIDE SEQUENCE [LARGE SCALE GENOMIC DNA]</scope>
    <source>
        <strain evidence="2">HL-2020</strain>
        <tissue evidence="2">Leaf</tissue>
    </source>
</reference>
<feature type="region of interest" description="Disordered" evidence="1">
    <location>
        <begin position="52"/>
        <end position="71"/>
    </location>
</feature>
<organism evidence="2 3">
    <name type="scientific">Coptis chinensis</name>
    <dbReference type="NCBI Taxonomy" id="261450"/>
    <lineage>
        <taxon>Eukaryota</taxon>
        <taxon>Viridiplantae</taxon>
        <taxon>Streptophyta</taxon>
        <taxon>Embryophyta</taxon>
        <taxon>Tracheophyta</taxon>
        <taxon>Spermatophyta</taxon>
        <taxon>Magnoliopsida</taxon>
        <taxon>Ranunculales</taxon>
        <taxon>Ranunculaceae</taxon>
        <taxon>Coptidoideae</taxon>
        <taxon>Coptis</taxon>
    </lineage>
</organism>
<evidence type="ECO:0000313" key="3">
    <source>
        <dbReference type="Proteomes" id="UP000631114"/>
    </source>
</evidence>
<protein>
    <submittedName>
        <fullName evidence="2">Uncharacterized protein</fullName>
    </submittedName>
</protein>
<keyword evidence="3" id="KW-1185">Reference proteome</keyword>
<evidence type="ECO:0000256" key="1">
    <source>
        <dbReference type="SAM" id="MobiDB-lite"/>
    </source>
</evidence>
<dbReference type="Proteomes" id="UP000631114">
    <property type="component" value="Unassembled WGS sequence"/>
</dbReference>
<dbReference type="PANTHER" id="PTHR47721">
    <property type="entry name" value="OS01G0235100 PROTEIN"/>
    <property type="match status" value="1"/>
</dbReference>
<evidence type="ECO:0000313" key="2">
    <source>
        <dbReference type="EMBL" id="KAF9610333.1"/>
    </source>
</evidence>
<dbReference type="AlphaFoldDB" id="A0A835I6V5"/>
<feature type="compositionally biased region" description="Polar residues" evidence="1">
    <location>
        <begin position="52"/>
        <end position="61"/>
    </location>
</feature>
<proteinExistence type="predicted"/>
<dbReference type="PANTHER" id="PTHR47721:SF2">
    <property type="entry name" value="OS01G0235100 PROTEIN"/>
    <property type="match status" value="1"/>
</dbReference>
<name>A0A835I6V5_9MAGN</name>
<dbReference type="GO" id="GO:0009507">
    <property type="term" value="C:chloroplast"/>
    <property type="evidence" value="ECO:0007669"/>
    <property type="project" value="TreeGrafter"/>
</dbReference>
<gene>
    <name evidence="2" type="ORF">IFM89_022003</name>
</gene>
<comment type="caution">
    <text evidence="2">The sequence shown here is derived from an EMBL/GenBank/DDBJ whole genome shotgun (WGS) entry which is preliminary data.</text>
</comment>
<accession>A0A835I6V5</accession>
<sequence>MKFGVKRRVSVEMISVSDEGSTYFLLNEGIHQPSEARYSPLEDVFAATSLSEEVPNQTGITSEDEQKLPPRGCKSCGREEMERGCNGEGRIQGGTATVPGFGWWPIKAYRSCPGFVESGGRYRRHGEVAWGRGVREATSVDQVQPRSIPSVVVIYSNMGNVTSNAHCYLEAYFLQQKQDII</sequence>
<dbReference type="OrthoDB" id="421474at2759"/>